<dbReference type="AlphaFoldDB" id="A0A6B9ZMW9"/>
<protein>
    <submittedName>
        <fullName evidence="1">Uncharacterized protein</fullName>
    </submittedName>
</protein>
<dbReference type="RefSeq" id="WP_162334705.1">
    <property type="nucleotide sequence ID" value="NZ_CP048113.1"/>
</dbReference>
<accession>A0A6B9ZMW9</accession>
<gene>
    <name evidence="1" type="ORF">GWR21_26360</name>
</gene>
<keyword evidence="2" id="KW-1185">Reference proteome</keyword>
<dbReference type="Proteomes" id="UP000476411">
    <property type="component" value="Chromosome"/>
</dbReference>
<sequence>MNTFMYFEQIINVELGRHFSAGDALNEEFIDAVLHGDKRNRRALKTEFILFTDDFRSDHETQTAVKTHQGKLVALMDKVFSYIPDEHRADMELPEQKDSIYLLKYLYRVLLSGLNYIEHKFGRYIDKDISIPIGEVLTLSKRAREQLPLITDSPRMHALDVYLREIVTRPLTQLAEGDAADEPVTWRKKAYLKRLTAQLKAFNVAEEAGEGRSLTMELHALLQRINFNHPAYVSYMISLLDDEISEQKNNRDKCTTIIMQQRKINKCIAERTIAYDMCQMPLKEQLMEWLGYELDCFESLIRLDAMRSAYSCMN</sequence>
<evidence type="ECO:0000313" key="2">
    <source>
        <dbReference type="Proteomes" id="UP000476411"/>
    </source>
</evidence>
<dbReference type="KEGG" id="chih:GWR21_26360"/>
<proteinExistence type="predicted"/>
<organism evidence="1 2">
    <name type="scientific">Chitinophaga agri</name>
    <dbReference type="NCBI Taxonomy" id="2703787"/>
    <lineage>
        <taxon>Bacteria</taxon>
        <taxon>Pseudomonadati</taxon>
        <taxon>Bacteroidota</taxon>
        <taxon>Chitinophagia</taxon>
        <taxon>Chitinophagales</taxon>
        <taxon>Chitinophagaceae</taxon>
        <taxon>Chitinophaga</taxon>
    </lineage>
</organism>
<evidence type="ECO:0000313" key="1">
    <source>
        <dbReference type="EMBL" id="QHS62981.1"/>
    </source>
</evidence>
<dbReference type="EMBL" id="CP048113">
    <property type="protein sequence ID" value="QHS62981.1"/>
    <property type="molecule type" value="Genomic_DNA"/>
</dbReference>
<reference evidence="1 2" key="1">
    <citation type="submission" date="2020-01" db="EMBL/GenBank/DDBJ databases">
        <title>Complete genome sequence of Chitinophaga sp. H33E-04 isolated from quinoa roots.</title>
        <authorList>
            <person name="Weon H.-Y."/>
            <person name="Lee S.A."/>
        </authorList>
    </citation>
    <scope>NUCLEOTIDE SEQUENCE [LARGE SCALE GENOMIC DNA]</scope>
    <source>
        <strain evidence="1 2">H33E-04</strain>
    </source>
</reference>
<name>A0A6B9ZMW9_9BACT</name>